<sequence>MTLVPDLIRFLHKINGFVAFIVGVIGNILLIYFVWTHKSNVAKVYKRMLIQLAIIDLIFAVITVFIEPMSIVIEGNQYFIQNGFFTEMAHPWNHFLLMFWLSTFYFSFISVCIQYIFRYLVLCRNIQFSGKLYQTFFIINNGKCSGFLMASRIKAANPLAKWVVIIAVLIVATNYSIIIFCTLKIRKSLKIAELSQQTQVLHKEMTKTLFVQAVSPLLVSMGPTLYAVFCIMFLQTAIESMILAIVFISWLPAINSFSTIFLIKQFRNRIFCLKPSATILESVNIGFFSRRLYTISSSHVA</sequence>
<reference evidence="2" key="1">
    <citation type="submission" date="2022-11" db="UniProtKB">
        <authorList>
            <consortium name="WormBaseParasite"/>
        </authorList>
    </citation>
    <scope>IDENTIFICATION</scope>
</reference>
<accession>A0AC34QV74</accession>
<organism evidence="1 2">
    <name type="scientific">Panagrolaimus sp. JU765</name>
    <dbReference type="NCBI Taxonomy" id="591449"/>
    <lineage>
        <taxon>Eukaryota</taxon>
        <taxon>Metazoa</taxon>
        <taxon>Ecdysozoa</taxon>
        <taxon>Nematoda</taxon>
        <taxon>Chromadorea</taxon>
        <taxon>Rhabditida</taxon>
        <taxon>Tylenchina</taxon>
        <taxon>Panagrolaimomorpha</taxon>
        <taxon>Panagrolaimoidea</taxon>
        <taxon>Panagrolaimidae</taxon>
        <taxon>Panagrolaimus</taxon>
    </lineage>
</organism>
<evidence type="ECO:0000313" key="2">
    <source>
        <dbReference type="WBParaSite" id="JU765_v2.g19610.t2"/>
    </source>
</evidence>
<name>A0AC34QV74_9BILA</name>
<evidence type="ECO:0000313" key="1">
    <source>
        <dbReference type="Proteomes" id="UP000887576"/>
    </source>
</evidence>
<proteinExistence type="predicted"/>
<protein>
    <submittedName>
        <fullName evidence="2">G-protein coupled receptors family 1 profile domain-containing protein</fullName>
    </submittedName>
</protein>
<dbReference type="WBParaSite" id="JU765_v2.g19610.t2">
    <property type="protein sequence ID" value="JU765_v2.g19610.t2"/>
    <property type="gene ID" value="JU765_v2.g19610"/>
</dbReference>
<dbReference type="Proteomes" id="UP000887576">
    <property type="component" value="Unplaced"/>
</dbReference>